<keyword evidence="2" id="KW-0408">Iron</keyword>
<feature type="binding site" evidence="2">
    <location>
        <position position="104"/>
    </location>
    <ligand>
        <name>Fe cation</name>
        <dbReference type="ChEBI" id="CHEBI:24875"/>
    </ligand>
</feature>
<dbReference type="InterPro" id="IPR014710">
    <property type="entry name" value="RmlC-like_jellyroll"/>
</dbReference>
<evidence type="ECO:0000256" key="2">
    <source>
        <dbReference type="PIRSR" id="PIRSR006232-1"/>
    </source>
</evidence>
<reference evidence="5 6" key="1">
    <citation type="journal article" date="2016" name="Genome Announc.">
        <title>Complete Genome and Plasmid Sequences for Rhodococcus fascians D188 and Draft Sequences for Rhodococcus Isolates PBTS 1 and PBTS 2.</title>
        <authorList>
            <person name="Stamler R.A."/>
            <person name="Vereecke D."/>
            <person name="Zhang Y."/>
            <person name="Schilkey F."/>
            <person name="Devitt N."/>
            <person name="Randall J.J."/>
        </authorList>
    </citation>
    <scope>NUCLEOTIDE SEQUENCE [LARGE SCALE GENOMIC DNA]</scope>
    <source>
        <strain evidence="5 6">PBTS2</strain>
    </source>
</reference>
<comment type="cofactor">
    <cofactor evidence="2">
        <name>Fe cation</name>
        <dbReference type="ChEBI" id="CHEBI:24875"/>
    </cofactor>
    <text evidence="2">Binds 1 Fe cation per subunit.</text>
</comment>
<organism evidence="5 6">
    <name type="scientific">Rhodococcoides fascians</name>
    <name type="common">Rhodococcus fascians</name>
    <dbReference type="NCBI Taxonomy" id="1828"/>
    <lineage>
        <taxon>Bacteria</taxon>
        <taxon>Bacillati</taxon>
        <taxon>Actinomycetota</taxon>
        <taxon>Actinomycetes</taxon>
        <taxon>Mycobacteriales</taxon>
        <taxon>Nocardiaceae</taxon>
        <taxon>Rhodococcoides</taxon>
    </lineage>
</organism>
<evidence type="ECO:0000313" key="6">
    <source>
        <dbReference type="Proteomes" id="UP000076038"/>
    </source>
</evidence>
<dbReference type="AlphaFoldDB" id="A0A143QJK9"/>
<dbReference type="GO" id="GO:0046872">
    <property type="term" value="F:metal ion binding"/>
    <property type="evidence" value="ECO:0007669"/>
    <property type="project" value="UniProtKB-KW"/>
</dbReference>
<keyword evidence="6" id="KW-1185">Reference proteome</keyword>
<keyword evidence="5" id="KW-0223">Dioxygenase</keyword>
<dbReference type="GO" id="GO:0008127">
    <property type="term" value="F:quercetin 2,3-dioxygenase activity"/>
    <property type="evidence" value="ECO:0007669"/>
    <property type="project" value="UniProtKB-EC"/>
</dbReference>
<protein>
    <submittedName>
        <fullName evidence="5">Putative quercetin 2,3-dioxygenase</fullName>
        <ecNumber evidence="5">1.13.11.24</ecNumber>
    </submittedName>
</protein>
<reference evidence="6" key="2">
    <citation type="submission" date="2016-04" db="EMBL/GenBank/DDBJ databases">
        <title>Complete Genome and Plasmid Sequences for Rhodococcus fascians D188 and Draft Sequences for Rhodococcus spp. Isolates PBTS 1 and PBTS 2.</title>
        <authorList>
            <person name="Stamer R."/>
            <person name="Vereecke D."/>
            <person name="Zhang Y."/>
            <person name="Schilkey F."/>
            <person name="Devitt N."/>
            <person name="Randall J."/>
        </authorList>
    </citation>
    <scope>NUCLEOTIDE SEQUENCE [LARGE SCALE GENOMIC DNA]</scope>
    <source>
        <strain evidence="6">PBTS2</strain>
    </source>
</reference>
<dbReference type="PIRSF" id="PIRSF006232">
    <property type="entry name" value="Pirin"/>
    <property type="match status" value="1"/>
</dbReference>
<evidence type="ECO:0000313" key="5">
    <source>
        <dbReference type="EMBL" id="AMY22968.1"/>
    </source>
</evidence>
<evidence type="ECO:0000256" key="1">
    <source>
        <dbReference type="ARBA" id="ARBA00008416"/>
    </source>
</evidence>
<feature type="binding site" evidence="2">
    <location>
        <position position="102"/>
    </location>
    <ligand>
        <name>Fe cation</name>
        <dbReference type="ChEBI" id="CHEBI:24875"/>
    </ligand>
</feature>
<dbReference type="EC" id="1.13.11.24" evidence="5"/>
<dbReference type="InterPro" id="IPR011051">
    <property type="entry name" value="RmlC_Cupin_sf"/>
</dbReference>
<feature type="domain" description="Pirin N-terminal" evidence="4">
    <location>
        <begin position="16"/>
        <end position="123"/>
    </location>
</feature>
<dbReference type="OrthoDB" id="321327at2"/>
<feature type="binding site" evidence="2">
    <location>
        <position position="60"/>
    </location>
    <ligand>
        <name>Fe cation</name>
        <dbReference type="ChEBI" id="CHEBI:24875"/>
    </ligand>
</feature>
<keyword evidence="5" id="KW-0560">Oxidoreductase</keyword>
<dbReference type="InterPro" id="IPR003829">
    <property type="entry name" value="Pirin_N_dom"/>
</dbReference>
<feature type="binding site" evidence="2">
    <location>
        <position position="58"/>
    </location>
    <ligand>
        <name>Fe cation</name>
        <dbReference type="ChEBI" id="CHEBI:24875"/>
    </ligand>
</feature>
<dbReference type="PATRIC" id="fig|1653479.3.peg.1685"/>
<dbReference type="PANTHER" id="PTHR43212:SF3">
    <property type="entry name" value="QUERCETIN 2,3-DIOXYGENASE"/>
    <property type="match status" value="1"/>
</dbReference>
<proteinExistence type="inferred from homology"/>
<dbReference type="Pfam" id="PF02678">
    <property type="entry name" value="Pirin"/>
    <property type="match status" value="1"/>
</dbReference>
<dbReference type="RefSeq" id="WP_048318903.1">
    <property type="nucleotide sequence ID" value="NZ_CP015220.1"/>
</dbReference>
<comment type="similarity">
    <text evidence="1 3">Belongs to the pirin family.</text>
</comment>
<keyword evidence="2" id="KW-0479">Metal-binding</keyword>
<gene>
    <name evidence="5" type="ORF">A3Q41_01664</name>
</gene>
<dbReference type="InterPro" id="IPR012093">
    <property type="entry name" value="Pirin"/>
</dbReference>
<dbReference type="PANTHER" id="PTHR43212">
    <property type="entry name" value="QUERCETIN 2,3-DIOXYGENASE"/>
    <property type="match status" value="1"/>
</dbReference>
<name>A0A143QJK9_RHOFA</name>
<dbReference type="SUPFAM" id="SSF51182">
    <property type="entry name" value="RmlC-like cupins"/>
    <property type="match status" value="1"/>
</dbReference>
<evidence type="ECO:0000256" key="3">
    <source>
        <dbReference type="RuleBase" id="RU003457"/>
    </source>
</evidence>
<sequence>MTVTHIPGAQRHHWWNEWLDSKQSFPATGNYDLAANAHGLLMVHNEDTVFPGEGFDSHQHENMEIVTWVLEGTLKHTDSEGNSGLIYPGLVQRMSAGTGIRHTETNASSRTSREKLRVVQMWIPPDTDGTDPSYEELDVQDQLANGELVPVASGMPGRGGVRIGNRYATLHAARLAPGESVTVPDAPYGHVFVADGSAVFETVGDVAQGDAVRLTATGGHRVTASTASEILIWEMHAGFA</sequence>
<dbReference type="EMBL" id="CP015220">
    <property type="protein sequence ID" value="AMY22968.1"/>
    <property type="molecule type" value="Genomic_DNA"/>
</dbReference>
<evidence type="ECO:0000259" key="4">
    <source>
        <dbReference type="Pfam" id="PF02678"/>
    </source>
</evidence>
<accession>A0A143QJK9</accession>
<dbReference type="Proteomes" id="UP000076038">
    <property type="component" value="Chromosome"/>
</dbReference>
<dbReference type="Gene3D" id="2.60.120.10">
    <property type="entry name" value="Jelly Rolls"/>
    <property type="match status" value="2"/>
</dbReference>
<dbReference type="KEGG" id="rhs:A3Q41_01664"/>